<accession>A0ACC1C377</accession>
<evidence type="ECO:0000313" key="2">
    <source>
        <dbReference type="Proteomes" id="UP001164250"/>
    </source>
</evidence>
<protein>
    <submittedName>
        <fullName evidence="1">Uncharacterized protein</fullName>
    </submittedName>
</protein>
<organism evidence="1 2">
    <name type="scientific">Pistacia atlantica</name>
    <dbReference type="NCBI Taxonomy" id="434234"/>
    <lineage>
        <taxon>Eukaryota</taxon>
        <taxon>Viridiplantae</taxon>
        <taxon>Streptophyta</taxon>
        <taxon>Embryophyta</taxon>
        <taxon>Tracheophyta</taxon>
        <taxon>Spermatophyta</taxon>
        <taxon>Magnoliopsida</taxon>
        <taxon>eudicotyledons</taxon>
        <taxon>Gunneridae</taxon>
        <taxon>Pentapetalae</taxon>
        <taxon>rosids</taxon>
        <taxon>malvids</taxon>
        <taxon>Sapindales</taxon>
        <taxon>Anacardiaceae</taxon>
        <taxon>Pistacia</taxon>
    </lineage>
</organism>
<dbReference type="EMBL" id="CM047898">
    <property type="protein sequence ID" value="KAJ0106520.1"/>
    <property type="molecule type" value="Genomic_DNA"/>
</dbReference>
<evidence type="ECO:0000313" key="1">
    <source>
        <dbReference type="EMBL" id="KAJ0106520.1"/>
    </source>
</evidence>
<reference evidence="2" key="1">
    <citation type="journal article" date="2023" name="G3 (Bethesda)">
        <title>Genome assembly and association tests identify interacting loci associated with vigor, precocity, and sex in interspecific pistachio rootstocks.</title>
        <authorList>
            <person name="Palmer W."/>
            <person name="Jacygrad E."/>
            <person name="Sagayaradj S."/>
            <person name="Cavanaugh K."/>
            <person name="Han R."/>
            <person name="Bertier L."/>
            <person name="Beede B."/>
            <person name="Kafkas S."/>
            <person name="Golino D."/>
            <person name="Preece J."/>
            <person name="Michelmore R."/>
        </authorList>
    </citation>
    <scope>NUCLEOTIDE SEQUENCE [LARGE SCALE GENOMIC DNA]</scope>
</reference>
<sequence length="93" mass="10782">MNQDLVRLDHFDGSNFTSWQDKLSFLLTALKIIYILDPDLPPLPEPTDEDTDEMKATNKQKEDDELICRGHILNALLDRLYDLYTNTKSAKEI</sequence>
<keyword evidence="2" id="KW-1185">Reference proteome</keyword>
<dbReference type="Proteomes" id="UP001164250">
    <property type="component" value="Chromosome 2"/>
</dbReference>
<proteinExistence type="predicted"/>
<comment type="caution">
    <text evidence="1">The sequence shown here is derived from an EMBL/GenBank/DDBJ whole genome shotgun (WGS) entry which is preliminary data.</text>
</comment>
<name>A0ACC1C377_9ROSI</name>
<gene>
    <name evidence="1" type="ORF">Patl1_18774</name>
</gene>